<dbReference type="Gene3D" id="1.20.1560.10">
    <property type="entry name" value="ABC transporter type 1, transmembrane domain"/>
    <property type="match status" value="1"/>
</dbReference>
<keyword evidence="3" id="KW-1003">Cell membrane</keyword>
<name>A0A3G9JGF8_9BACL</name>
<dbReference type="PANTHER" id="PTHR24221">
    <property type="entry name" value="ATP-BINDING CASSETTE SUB-FAMILY B"/>
    <property type="match status" value="1"/>
</dbReference>
<keyword evidence="8" id="KW-0472">Membrane</keyword>
<evidence type="ECO:0000256" key="8">
    <source>
        <dbReference type="ARBA" id="ARBA00023136"/>
    </source>
</evidence>
<dbReference type="GO" id="GO:0034040">
    <property type="term" value="F:ATPase-coupled lipid transmembrane transporter activity"/>
    <property type="evidence" value="ECO:0007669"/>
    <property type="project" value="TreeGrafter"/>
</dbReference>
<sequence length="611" mass="68256">MQPNIDQNKIDLRTSLRNLWGIVHVMWQVRPLALTGWTLLLLFTSAIPAIQIWLQKASVDAISTVSAHTAELLPLLLLVSSIYGLHILNSILSESSEYLFNIVKEDTNFHLQRSILLKSLCVPYYYYEDARFHDEVSMVSQAVSRSGADVIRSVVTSFSNIVSLVTVVVMLSIVHWSLPILLISSTLPGIIILLIAKKKRYRLAVATTQQSREVDYTLRLMLSKHGAKEIRIFQLGDALIERWTHLFVSVRSKLLKQYATEGRGRIAGVVILQLSALTVAIILVMQINKNVLTIGDYVALMSAVVIVQSTMGSIGASLGQVFEMSLYVKHLYQYLALPEASKLTGELKFPRHYEQLSVSGLHFTYPNTERKVLTDISFRVKRGETIAIVGENGAGKTTLMNCLLGLYTPSQGNIYIDKEPLQNFNIDSYLNHVSAVFQQFVQYNYSVHDNVAFGAMHKKLSQVETLDALASVGLTEMVHRLSEGMGTRLGSDFMGGIELSGGQWQRIAIARAAVRDAEILILDEPTSALDPLAELEIFRTFQKLAAGRTAFMVSHRLGPARLADRILVLKNGVLVEQGSHDELIQLGGEYKEMYQAQAQWYQEERVYDVVG</sequence>
<evidence type="ECO:0000256" key="7">
    <source>
        <dbReference type="ARBA" id="ARBA00022989"/>
    </source>
</evidence>
<dbReference type="InterPro" id="IPR027417">
    <property type="entry name" value="P-loop_NTPase"/>
</dbReference>
<evidence type="ECO:0000256" key="5">
    <source>
        <dbReference type="ARBA" id="ARBA00022741"/>
    </source>
</evidence>
<dbReference type="PANTHER" id="PTHR24221:SF646">
    <property type="entry name" value="HAEMOLYSIN SECRETION ATP-BINDING PROTEIN"/>
    <property type="match status" value="1"/>
</dbReference>
<evidence type="ECO:0000256" key="1">
    <source>
        <dbReference type="ARBA" id="ARBA00004651"/>
    </source>
</evidence>
<dbReference type="Gene3D" id="3.40.50.300">
    <property type="entry name" value="P-loop containing nucleotide triphosphate hydrolases"/>
    <property type="match status" value="1"/>
</dbReference>
<evidence type="ECO:0000256" key="4">
    <source>
        <dbReference type="ARBA" id="ARBA00022692"/>
    </source>
</evidence>
<reference evidence="9 10" key="1">
    <citation type="submission" date="2018-11" db="EMBL/GenBank/DDBJ databases">
        <title>Complete genome sequence of Paenibacillus baekrokdamisoli strain KCTC 33723.</title>
        <authorList>
            <person name="Kang S.W."/>
            <person name="Lee K.C."/>
            <person name="Kim K.K."/>
            <person name="Kim J.S."/>
            <person name="Kim D.S."/>
            <person name="Ko S.H."/>
            <person name="Yang S.H."/>
            <person name="Lee J.S."/>
        </authorList>
    </citation>
    <scope>NUCLEOTIDE SEQUENCE [LARGE SCALE GENOMIC DNA]</scope>
    <source>
        <strain evidence="9 10">KCTC 33723</strain>
    </source>
</reference>
<dbReference type="Pfam" id="PF00664">
    <property type="entry name" value="ABC_membrane"/>
    <property type="match status" value="1"/>
</dbReference>
<keyword evidence="7" id="KW-1133">Transmembrane helix</keyword>
<dbReference type="InterPro" id="IPR017871">
    <property type="entry name" value="ABC_transporter-like_CS"/>
</dbReference>
<evidence type="ECO:0000256" key="3">
    <source>
        <dbReference type="ARBA" id="ARBA00022475"/>
    </source>
</evidence>
<dbReference type="InterPro" id="IPR003439">
    <property type="entry name" value="ABC_transporter-like_ATP-bd"/>
</dbReference>
<dbReference type="SMART" id="SM00382">
    <property type="entry name" value="AAA"/>
    <property type="match status" value="1"/>
</dbReference>
<dbReference type="Pfam" id="PF00005">
    <property type="entry name" value="ABC_tran"/>
    <property type="match status" value="1"/>
</dbReference>
<dbReference type="InterPro" id="IPR003593">
    <property type="entry name" value="AAA+_ATPase"/>
</dbReference>
<dbReference type="EMBL" id="AP019308">
    <property type="protein sequence ID" value="BBH22059.1"/>
    <property type="molecule type" value="Genomic_DNA"/>
</dbReference>
<dbReference type="SUPFAM" id="SSF90123">
    <property type="entry name" value="ABC transporter transmembrane region"/>
    <property type="match status" value="1"/>
</dbReference>
<dbReference type="GO" id="GO:0005524">
    <property type="term" value="F:ATP binding"/>
    <property type="evidence" value="ECO:0007669"/>
    <property type="project" value="UniProtKB-KW"/>
</dbReference>
<keyword evidence="4" id="KW-0812">Transmembrane</keyword>
<evidence type="ECO:0000313" key="9">
    <source>
        <dbReference type="EMBL" id="BBH22059.1"/>
    </source>
</evidence>
<protein>
    <submittedName>
        <fullName evidence="9">HlyB/MsbA family ABC transporter</fullName>
    </submittedName>
</protein>
<dbReference type="AlphaFoldDB" id="A0A3G9JGF8"/>
<evidence type="ECO:0000256" key="2">
    <source>
        <dbReference type="ARBA" id="ARBA00022448"/>
    </source>
</evidence>
<dbReference type="InterPro" id="IPR036640">
    <property type="entry name" value="ABC1_TM_sf"/>
</dbReference>
<proteinExistence type="predicted"/>
<dbReference type="GO" id="GO:0016887">
    <property type="term" value="F:ATP hydrolysis activity"/>
    <property type="evidence" value="ECO:0007669"/>
    <property type="project" value="InterPro"/>
</dbReference>
<dbReference type="KEGG" id="pbk:Back11_34040"/>
<dbReference type="InterPro" id="IPR011527">
    <property type="entry name" value="ABC1_TM_dom"/>
</dbReference>
<dbReference type="GO" id="GO:0005886">
    <property type="term" value="C:plasma membrane"/>
    <property type="evidence" value="ECO:0007669"/>
    <property type="project" value="UniProtKB-SubCell"/>
</dbReference>
<evidence type="ECO:0000256" key="6">
    <source>
        <dbReference type="ARBA" id="ARBA00022840"/>
    </source>
</evidence>
<comment type="subcellular location">
    <subcellularLocation>
        <location evidence="1">Cell membrane</location>
        <topology evidence="1">Multi-pass membrane protein</topology>
    </subcellularLocation>
</comment>
<evidence type="ECO:0000313" key="10">
    <source>
        <dbReference type="Proteomes" id="UP000275368"/>
    </source>
</evidence>
<gene>
    <name evidence="9" type="ORF">Back11_34040</name>
</gene>
<dbReference type="PROSITE" id="PS50893">
    <property type="entry name" value="ABC_TRANSPORTER_2"/>
    <property type="match status" value="1"/>
</dbReference>
<keyword evidence="10" id="KW-1185">Reference proteome</keyword>
<dbReference type="Proteomes" id="UP000275368">
    <property type="component" value="Chromosome"/>
</dbReference>
<dbReference type="InterPro" id="IPR039421">
    <property type="entry name" value="Type_1_exporter"/>
</dbReference>
<accession>A0A3G9JGF8</accession>
<keyword evidence="6" id="KW-0067">ATP-binding</keyword>
<dbReference type="FunFam" id="3.40.50.300:FF:000221">
    <property type="entry name" value="Multidrug ABC transporter ATP-binding protein"/>
    <property type="match status" value="1"/>
</dbReference>
<organism evidence="9 10">
    <name type="scientific">Paenibacillus baekrokdamisoli</name>
    <dbReference type="NCBI Taxonomy" id="1712516"/>
    <lineage>
        <taxon>Bacteria</taxon>
        <taxon>Bacillati</taxon>
        <taxon>Bacillota</taxon>
        <taxon>Bacilli</taxon>
        <taxon>Bacillales</taxon>
        <taxon>Paenibacillaceae</taxon>
        <taxon>Paenibacillus</taxon>
    </lineage>
</organism>
<dbReference type="PROSITE" id="PS50929">
    <property type="entry name" value="ABC_TM1F"/>
    <property type="match status" value="1"/>
</dbReference>
<dbReference type="PROSITE" id="PS00211">
    <property type="entry name" value="ABC_TRANSPORTER_1"/>
    <property type="match status" value="1"/>
</dbReference>
<dbReference type="GO" id="GO:0140359">
    <property type="term" value="F:ABC-type transporter activity"/>
    <property type="evidence" value="ECO:0007669"/>
    <property type="project" value="InterPro"/>
</dbReference>
<dbReference type="SUPFAM" id="SSF52540">
    <property type="entry name" value="P-loop containing nucleoside triphosphate hydrolases"/>
    <property type="match status" value="1"/>
</dbReference>
<keyword evidence="5" id="KW-0547">Nucleotide-binding</keyword>
<keyword evidence="2" id="KW-0813">Transport</keyword>